<gene>
    <name evidence="2" type="ORF">EJ04DRAFT_450168</name>
</gene>
<dbReference type="Proteomes" id="UP000799444">
    <property type="component" value="Unassembled WGS sequence"/>
</dbReference>
<dbReference type="OrthoDB" id="3796663at2759"/>
<dbReference type="AlphaFoldDB" id="A0A9P4QM98"/>
<reference evidence="2" key="1">
    <citation type="journal article" date="2020" name="Stud. Mycol.">
        <title>101 Dothideomycetes genomes: a test case for predicting lifestyles and emergence of pathogens.</title>
        <authorList>
            <person name="Haridas S."/>
            <person name="Albert R."/>
            <person name="Binder M."/>
            <person name="Bloem J."/>
            <person name="Labutti K."/>
            <person name="Salamov A."/>
            <person name="Andreopoulos B."/>
            <person name="Baker S."/>
            <person name="Barry K."/>
            <person name="Bills G."/>
            <person name="Bluhm B."/>
            <person name="Cannon C."/>
            <person name="Castanera R."/>
            <person name="Culley D."/>
            <person name="Daum C."/>
            <person name="Ezra D."/>
            <person name="Gonzalez J."/>
            <person name="Henrissat B."/>
            <person name="Kuo A."/>
            <person name="Liang C."/>
            <person name="Lipzen A."/>
            <person name="Lutzoni F."/>
            <person name="Magnuson J."/>
            <person name="Mondo S."/>
            <person name="Nolan M."/>
            <person name="Ohm R."/>
            <person name="Pangilinan J."/>
            <person name="Park H.-J."/>
            <person name="Ramirez L."/>
            <person name="Alfaro M."/>
            <person name="Sun H."/>
            <person name="Tritt A."/>
            <person name="Yoshinaga Y."/>
            <person name="Zwiers L.-H."/>
            <person name="Turgeon B."/>
            <person name="Goodwin S."/>
            <person name="Spatafora J."/>
            <person name="Crous P."/>
            <person name="Grigoriev I."/>
        </authorList>
    </citation>
    <scope>NUCLEOTIDE SEQUENCE</scope>
    <source>
        <strain evidence="2">CBS 125425</strain>
    </source>
</reference>
<dbReference type="InterPro" id="IPR013320">
    <property type="entry name" value="ConA-like_dom_sf"/>
</dbReference>
<evidence type="ECO:0000313" key="2">
    <source>
        <dbReference type="EMBL" id="KAF2728033.1"/>
    </source>
</evidence>
<dbReference type="InterPro" id="IPR050618">
    <property type="entry name" value="Ubq-SigPath_Reg"/>
</dbReference>
<dbReference type="EMBL" id="ML996299">
    <property type="protein sequence ID" value="KAF2728033.1"/>
    <property type="molecule type" value="Genomic_DNA"/>
</dbReference>
<keyword evidence="3" id="KW-1185">Reference proteome</keyword>
<comment type="caution">
    <text evidence="2">The sequence shown here is derived from an EMBL/GenBank/DDBJ whole genome shotgun (WGS) entry which is preliminary data.</text>
</comment>
<dbReference type="PANTHER" id="PTHR12864">
    <property type="entry name" value="RAN BINDING PROTEIN 9-RELATED"/>
    <property type="match status" value="1"/>
</dbReference>
<dbReference type="SUPFAM" id="SSF49899">
    <property type="entry name" value="Concanavalin A-like lectins/glucanases"/>
    <property type="match status" value="1"/>
</dbReference>
<accession>A0A9P4QM98</accession>
<dbReference type="Gene3D" id="2.60.120.920">
    <property type="match status" value="1"/>
</dbReference>
<feature type="domain" description="B30.2/SPRY" evidence="1">
    <location>
        <begin position="1"/>
        <end position="82"/>
    </location>
</feature>
<dbReference type="Pfam" id="PF00622">
    <property type="entry name" value="SPRY"/>
    <property type="match status" value="1"/>
</dbReference>
<dbReference type="CDD" id="cd12885">
    <property type="entry name" value="SPRY_RanBP_like"/>
    <property type="match status" value="1"/>
</dbReference>
<organism evidence="2 3">
    <name type="scientific">Polyplosphaeria fusca</name>
    <dbReference type="NCBI Taxonomy" id="682080"/>
    <lineage>
        <taxon>Eukaryota</taxon>
        <taxon>Fungi</taxon>
        <taxon>Dikarya</taxon>
        <taxon>Ascomycota</taxon>
        <taxon>Pezizomycotina</taxon>
        <taxon>Dothideomycetes</taxon>
        <taxon>Pleosporomycetidae</taxon>
        <taxon>Pleosporales</taxon>
        <taxon>Tetraplosphaeriaceae</taxon>
        <taxon>Polyplosphaeria</taxon>
    </lineage>
</organism>
<dbReference type="InterPro" id="IPR044736">
    <property type="entry name" value="Gid1/RanBPM/SPLA_SPRY"/>
</dbReference>
<dbReference type="PROSITE" id="PS50188">
    <property type="entry name" value="B302_SPRY"/>
    <property type="match status" value="1"/>
</dbReference>
<dbReference type="InterPro" id="IPR001870">
    <property type="entry name" value="B30.2/SPRY"/>
</dbReference>
<proteinExistence type="predicted"/>
<evidence type="ECO:0000259" key="1">
    <source>
        <dbReference type="PROSITE" id="PS50188"/>
    </source>
</evidence>
<dbReference type="InterPro" id="IPR003877">
    <property type="entry name" value="SPRY_dom"/>
</dbReference>
<evidence type="ECO:0000313" key="3">
    <source>
        <dbReference type="Proteomes" id="UP000799444"/>
    </source>
</evidence>
<feature type="non-terminal residue" evidence="2">
    <location>
        <position position="1"/>
    </location>
</feature>
<dbReference type="InterPro" id="IPR043136">
    <property type="entry name" value="B30.2/SPRY_sf"/>
</dbReference>
<protein>
    <recommendedName>
        <fullName evidence="1">B30.2/SPRY domain-containing protein</fullName>
    </recommendedName>
</protein>
<name>A0A9P4QM98_9PLEO</name>
<sequence>LTFYSMMGIGMCHEHSAQIGMPGWEKGSWAYHGDDGKLFLEKGQGIRFGETYGAGDIIGCGSDIDEDELFFTKNGTRIGKYS</sequence>